<comment type="caution">
    <text evidence="1">The sequence shown here is derived from an EMBL/GenBank/DDBJ whole genome shotgun (WGS) entry which is preliminary data.</text>
</comment>
<protein>
    <submittedName>
        <fullName evidence="1">Uncharacterized protein</fullName>
    </submittedName>
</protein>
<accession>A0ABW2IWR0</accession>
<dbReference type="RefSeq" id="WP_100688321.1">
    <property type="nucleotide sequence ID" value="NZ_JBHTBD010000004.1"/>
</dbReference>
<proteinExistence type="predicted"/>
<name>A0ABW2IWR0_9GAMM</name>
<organism evidence="1 2">
    <name type="scientific">Marinobacter aromaticivorans</name>
    <dbReference type="NCBI Taxonomy" id="1494078"/>
    <lineage>
        <taxon>Bacteria</taxon>
        <taxon>Pseudomonadati</taxon>
        <taxon>Pseudomonadota</taxon>
        <taxon>Gammaproteobacteria</taxon>
        <taxon>Pseudomonadales</taxon>
        <taxon>Marinobacteraceae</taxon>
        <taxon>Marinobacter</taxon>
    </lineage>
</organism>
<evidence type="ECO:0000313" key="1">
    <source>
        <dbReference type="EMBL" id="MFC7295337.1"/>
    </source>
</evidence>
<keyword evidence="2" id="KW-1185">Reference proteome</keyword>
<reference evidence="2" key="1">
    <citation type="journal article" date="2019" name="Int. J. Syst. Evol. Microbiol.">
        <title>The Global Catalogue of Microorganisms (GCM) 10K type strain sequencing project: providing services to taxonomists for standard genome sequencing and annotation.</title>
        <authorList>
            <consortium name="The Broad Institute Genomics Platform"/>
            <consortium name="The Broad Institute Genome Sequencing Center for Infectious Disease"/>
            <person name="Wu L."/>
            <person name="Ma J."/>
        </authorList>
    </citation>
    <scope>NUCLEOTIDE SEQUENCE [LARGE SCALE GENOMIC DNA]</scope>
    <source>
        <strain evidence="2">CCUG 60559</strain>
    </source>
</reference>
<dbReference type="EMBL" id="JBHTBD010000004">
    <property type="protein sequence ID" value="MFC7295337.1"/>
    <property type="molecule type" value="Genomic_DNA"/>
</dbReference>
<gene>
    <name evidence="1" type="ORF">ACFQQA_11430</name>
</gene>
<evidence type="ECO:0000313" key="2">
    <source>
        <dbReference type="Proteomes" id="UP001596506"/>
    </source>
</evidence>
<dbReference type="Proteomes" id="UP001596506">
    <property type="component" value="Unassembled WGS sequence"/>
</dbReference>
<sequence length="146" mass="17288">MTLTKKVEWVPEFFSENVDRIEKILPAGGCRELWLQGEIFLFLGGDGLVTNSTERKYDLYKKNSFVMEVKLLGGNYQRKVLNSLRQDFEKVSLHEGNEQKYILLVLDNRFPESKLYDELFNYQNSLAKQIYYRDFGPFCVLLWRVI</sequence>